<evidence type="ECO:0000256" key="1">
    <source>
        <dbReference type="SAM" id="Phobius"/>
    </source>
</evidence>
<reference evidence="4" key="1">
    <citation type="submission" date="2017-03" db="EMBL/GenBank/DDBJ databases">
        <authorList>
            <person name="Monnet C."/>
        </authorList>
    </citation>
    <scope>NUCLEOTIDE SEQUENCE [LARGE SCALE GENOMIC DNA]</scope>
    <source>
        <strain evidence="4">CNRZ 920</strain>
    </source>
</reference>
<proteinExistence type="predicted"/>
<dbReference type="InterPro" id="IPR000326">
    <property type="entry name" value="PAP2/HPO"/>
</dbReference>
<sequence>MSVRQPSWILWSTLPAILLVIAFGLWLRVNVSGPTTLDQDWLSLVGLESDTVPYWVAVTLAEMGGGTGVVICTGLLGAVFVLLRQFRSAGVLVTTMVLGVALSELLKAVVTRVRPSEQLYDSLGYSYPSGHSMGAAALALSLAFIASRAHMLRLAEAGAVAPLALPPESTNEVKAVPTEITPPLEPVVLRFHWSMLLAAVWILLMMWSRTALQVHWLSDTIAGALIGISAAVLADELWTWITIRTRSPRFQR</sequence>
<keyword evidence="1" id="KW-0472">Membrane</keyword>
<dbReference type="SMART" id="SM00014">
    <property type="entry name" value="acidPPc"/>
    <property type="match status" value="1"/>
</dbReference>
<dbReference type="SUPFAM" id="SSF48317">
    <property type="entry name" value="Acid phosphatase/Vanadium-dependent haloperoxidase"/>
    <property type="match status" value="1"/>
</dbReference>
<evidence type="ECO:0000259" key="2">
    <source>
        <dbReference type="SMART" id="SM00014"/>
    </source>
</evidence>
<keyword evidence="1" id="KW-1133">Transmembrane helix</keyword>
<feature type="transmembrane region" description="Helical" evidence="1">
    <location>
        <begin position="187"/>
        <end position="208"/>
    </location>
</feature>
<dbReference type="PANTHER" id="PTHR14969">
    <property type="entry name" value="SPHINGOSINE-1-PHOSPHATE PHOSPHOHYDROLASE"/>
    <property type="match status" value="1"/>
</dbReference>
<dbReference type="InterPro" id="IPR036938">
    <property type="entry name" value="PAP2/HPO_sf"/>
</dbReference>
<feature type="transmembrane region" description="Helical" evidence="1">
    <location>
        <begin position="220"/>
        <end position="243"/>
    </location>
</feature>
<dbReference type="Pfam" id="PF01569">
    <property type="entry name" value="PAP2"/>
    <property type="match status" value="1"/>
</dbReference>
<evidence type="ECO:0000313" key="4">
    <source>
        <dbReference type="Proteomes" id="UP000234289"/>
    </source>
</evidence>
<name>A0A2H1IHZ0_BREAU</name>
<dbReference type="PANTHER" id="PTHR14969:SF13">
    <property type="entry name" value="AT30094P"/>
    <property type="match status" value="1"/>
</dbReference>
<dbReference type="Gene3D" id="1.20.144.10">
    <property type="entry name" value="Phosphatidic acid phosphatase type 2/haloperoxidase"/>
    <property type="match status" value="2"/>
</dbReference>
<evidence type="ECO:0000313" key="3">
    <source>
        <dbReference type="EMBL" id="SMX74837.1"/>
    </source>
</evidence>
<dbReference type="Proteomes" id="UP000234289">
    <property type="component" value="Unassembled WGS sequence"/>
</dbReference>
<gene>
    <name evidence="3" type="ORF">BAUR920_01072</name>
</gene>
<dbReference type="RefSeq" id="WP_145998249.1">
    <property type="nucleotide sequence ID" value="NZ_FXZG01000004.1"/>
</dbReference>
<dbReference type="EMBL" id="FXZG01000004">
    <property type="protein sequence ID" value="SMX74837.1"/>
    <property type="molecule type" value="Genomic_DNA"/>
</dbReference>
<feature type="transmembrane region" description="Helical" evidence="1">
    <location>
        <begin position="54"/>
        <end position="83"/>
    </location>
</feature>
<feature type="transmembrane region" description="Helical" evidence="1">
    <location>
        <begin position="130"/>
        <end position="147"/>
    </location>
</feature>
<keyword evidence="1" id="KW-0812">Transmembrane</keyword>
<dbReference type="AlphaFoldDB" id="A0A2H1IHZ0"/>
<organism evidence="3 4">
    <name type="scientific">Brevibacterium aurantiacum</name>
    <dbReference type="NCBI Taxonomy" id="273384"/>
    <lineage>
        <taxon>Bacteria</taxon>
        <taxon>Bacillati</taxon>
        <taxon>Actinomycetota</taxon>
        <taxon>Actinomycetes</taxon>
        <taxon>Micrococcales</taxon>
        <taxon>Brevibacteriaceae</taxon>
        <taxon>Brevibacterium</taxon>
    </lineage>
</organism>
<feature type="domain" description="Phosphatidic acid phosphatase type 2/haloperoxidase" evidence="2">
    <location>
        <begin position="88"/>
        <end position="235"/>
    </location>
</feature>
<feature type="transmembrane region" description="Helical" evidence="1">
    <location>
        <begin position="90"/>
        <end position="110"/>
    </location>
</feature>
<protein>
    <submittedName>
        <fullName evidence="3">PAP2 superfamily protein</fullName>
    </submittedName>
</protein>
<accession>A0A2H1IHZ0</accession>
<feature type="transmembrane region" description="Helical" evidence="1">
    <location>
        <begin position="7"/>
        <end position="27"/>
    </location>
</feature>